<dbReference type="SMART" id="SM00342">
    <property type="entry name" value="HTH_ARAC"/>
    <property type="match status" value="1"/>
</dbReference>
<evidence type="ECO:0000256" key="2">
    <source>
        <dbReference type="ARBA" id="ARBA00023125"/>
    </source>
</evidence>
<organism evidence="7 8">
    <name type="scientific">Cohnella terricola</name>
    <dbReference type="NCBI Taxonomy" id="1289167"/>
    <lineage>
        <taxon>Bacteria</taxon>
        <taxon>Bacillati</taxon>
        <taxon>Bacillota</taxon>
        <taxon>Bacilli</taxon>
        <taxon>Bacillales</taxon>
        <taxon>Paenibacillaceae</taxon>
        <taxon>Cohnella</taxon>
    </lineage>
</organism>
<dbReference type="Proteomes" id="UP000316330">
    <property type="component" value="Unassembled WGS sequence"/>
</dbReference>
<evidence type="ECO:0000256" key="4">
    <source>
        <dbReference type="PROSITE-ProRule" id="PRU00169"/>
    </source>
</evidence>
<dbReference type="InterPro" id="IPR001789">
    <property type="entry name" value="Sig_transdc_resp-reg_receiver"/>
</dbReference>
<dbReference type="AlphaFoldDB" id="A0A559JFE5"/>
<keyword evidence="3" id="KW-0804">Transcription</keyword>
<evidence type="ECO:0000256" key="1">
    <source>
        <dbReference type="ARBA" id="ARBA00023015"/>
    </source>
</evidence>
<accession>A0A559JFE5</accession>
<evidence type="ECO:0000313" key="7">
    <source>
        <dbReference type="EMBL" id="TVX98604.1"/>
    </source>
</evidence>
<dbReference type="Pfam" id="PF12833">
    <property type="entry name" value="HTH_18"/>
    <property type="match status" value="1"/>
</dbReference>
<dbReference type="PROSITE" id="PS01124">
    <property type="entry name" value="HTH_ARAC_FAMILY_2"/>
    <property type="match status" value="1"/>
</dbReference>
<dbReference type="InterPro" id="IPR018062">
    <property type="entry name" value="HTH_AraC-typ_CS"/>
</dbReference>
<dbReference type="PRINTS" id="PR00032">
    <property type="entry name" value="HTHARAC"/>
</dbReference>
<dbReference type="InterPro" id="IPR011006">
    <property type="entry name" value="CheY-like_superfamily"/>
</dbReference>
<dbReference type="InterPro" id="IPR018060">
    <property type="entry name" value="HTH_AraC"/>
</dbReference>
<dbReference type="SUPFAM" id="SSF52172">
    <property type="entry name" value="CheY-like"/>
    <property type="match status" value="1"/>
</dbReference>
<evidence type="ECO:0000313" key="8">
    <source>
        <dbReference type="Proteomes" id="UP000316330"/>
    </source>
</evidence>
<evidence type="ECO:0000259" key="5">
    <source>
        <dbReference type="PROSITE" id="PS01124"/>
    </source>
</evidence>
<dbReference type="InterPro" id="IPR009057">
    <property type="entry name" value="Homeodomain-like_sf"/>
</dbReference>
<dbReference type="CDD" id="cd17536">
    <property type="entry name" value="REC_YesN-like"/>
    <property type="match status" value="1"/>
</dbReference>
<dbReference type="PROSITE" id="PS00041">
    <property type="entry name" value="HTH_ARAC_FAMILY_1"/>
    <property type="match status" value="1"/>
</dbReference>
<dbReference type="OrthoDB" id="342399at2"/>
<keyword evidence="8" id="KW-1185">Reference proteome</keyword>
<reference evidence="7 8" key="1">
    <citation type="submission" date="2019-07" db="EMBL/GenBank/DDBJ databases">
        <authorList>
            <person name="Kim J."/>
        </authorList>
    </citation>
    <scope>NUCLEOTIDE SEQUENCE [LARGE SCALE GENOMIC DNA]</scope>
    <source>
        <strain evidence="7 8">G13</strain>
    </source>
</reference>
<protein>
    <submittedName>
        <fullName evidence="7">Helix-turn-helix domain-containing protein</fullName>
    </submittedName>
</protein>
<dbReference type="Gene3D" id="1.10.10.60">
    <property type="entry name" value="Homeodomain-like"/>
    <property type="match status" value="2"/>
</dbReference>
<keyword evidence="2" id="KW-0238">DNA-binding</keyword>
<dbReference type="GO" id="GO:0003700">
    <property type="term" value="F:DNA-binding transcription factor activity"/>
    <property type="evidence" value="ECO:0007669"/>
    <property type="project" value="InterPro"/>
</dbReference>
<dbReference type="PROSITE" id="PS50110">
    <property type="entry name" value="RESPONSE_REGULATORY"/>
    <property type="match status" value="1"/>
</dbReference>
<dbReference type="PANTHER" id="PTHR43280:SF10">
    <property type="entry name" value="REGULATORY PROTEIN POCR"/>
    <property type="match status" value="1"/>
</dbReference>
<dbReference type="Pfam" id="PF00072">
    <property type="entry name" value="Response_reg"/>
    <property type="match status" value="1"/>
</dbReference>
<dbReference type="RefSeq" id="WP_144703269.1">
    <property type="nucleotide sequence ID" value="NZ_VNJJ01000008.1"/>
</dbReference>
<dbReference type="SMART" id="SM00448">
    <property type="entry name" value="REC"/>
    <property type="match status" value="1"/>
</dbReference>
<dbReference type="EMBL" id="VNJJ01000008">
    <property type="protein sequence ID" value="TVX98604.1"/>
    <property type="molecule type" value="Genomic_DNA"/>
</dbReference>
<gene>
    <name evidence="7" type="ORF">FPZ45_14935</name>
</gene>
<feature type="domain" description="HTH araC/xylS-type" evidence="5">
    <location>
        <begin position="432"/>
        <end position="528"/>
    </location>
</feature>
<sequence>MYRVIVVDDDVAVLEFLEKLIPWQEIGFELTGAFTNAFDAIDHCGTAIPDLIVTDIGMPEMDGLELIRKLRSEAQATQFVILSCHDEFHYAQQAVKLGVQDYILKETLSVESIMGIAEQTKSKIDDSLRHRHEMEKLTDQAQKSKAVRKEKWFRNLMLNPVTEDGSMMEQLREYGLNPNLGHYIPVLWRIHSFNAAINRYEKEDIVKFIVENAAEELLCEEPDVVFFSYSAQEFCLIYAFKKDLASNPYDKLVRVSRMLQQAFSKYLKLEFSAIVGETAANGAEIRRQLPDLLSNADQFFYFDEPKIVRSKEIPPITNQEDLFMHYFEYSERLNRLLLEENRNVEQVVDSFIQFIKSRRFQPSNVKQMVWKLALDMQLKLIFSQEYAKEKAQQSIERMLNVNEIRNWLLQFMKEAVLRAEQISKKSKKTEIVDAQKYVMLHLDRKITLEEVADRLHLNPSYFSRLFKKETGENFIEFVTRMKMEKAKALIGESGNTVEKVAWMLGYDNKSYFIKVFKQHFGASPSQFA</sequence>
<dbReference type="PANTHER" id="PTHR43280">
    <property type="entry name" value="ARAC-FAMILY TRANSCRIPTIONAL REGULATOR"/>
    <property type="match status" value="1"/>
</dbReference>
<keyword evidence="4" id="KW-0597">Phosphoprotein</keyword>
<feature type="domain" description="Response regulatory" evidence="6">
    <location>
        <begin position="3"/>
        <end position="120"/>
    </location>
</feature>
<comment type="caution">
    <text evidence="7">The sequence shown here is derived from an EMBL/GenBank/DDBJ whole genome shotgun (WGS) entry which is preliminary data.</text>
</comment>
<dbReference type="GO" id="GO:0000160">
    <property type="term" value="P:phosphorelay signal transduction system"/>
    <property type="evidence" value="ECO:0007669"/>
    <property type="project" value="InterPro"/>
</dbReference>
<keyword evidence="1" id="KW-0805">Transcription regulation</keyword>
<dbReference type="Gene3D" id="3.40.50.2300">
    <property type="match status" value="1"/>
</dbReference>
<dbReference type="GO" id="GO:0043565">
    <property type="term" value="F:sequence-specific DNA binding"/>
    <property type="evidence" value="ECO:0007669"/>
    <property type="project" value="InterPro"/>
</dbReference>
<evidence type="ECO:0000259" key="6">
    <source>
        <dbReference type="PROSITE" id="PS50110"/>
    </source>
</evidence>
<name>A0A559JFE5_9BACL</name>
<dbReference type="SUPFAM" id="SSF46689">
    <property type="entry name" value="Homeodomain-like"/>
    <property type="match status" value="2"/>
</dbReference>
<proteinExistence type="predicted"/>
<evidence type="ECO:0000256" key="3">
    <source>
        <dbReference type="ARBA" id="ARBA00023163"/>
    </source>
</evidence>
<feature type="modified residue" description="4-aspartylphosphate" evidence="4">
    <location>
        <position position="55"/>
    </location>
</feature>
<dbReference type="InterPro" id="IPR020449">
    <property type="entry name" value="Tscrpt_reg_AraC-type_HTH"/>
</dbReference>